<dbReference type="InterPro" id="IPR012677">
    <property type="entry name" value="Nucleotide-bd_a/b_plait_sf"/>
</dbReference>
<dbReference type="Pfam" id="PF23222">
    <property type="entry name" value="RRM_PARP14_1"/>
    <property type="match status" value="1"/>
</dbReference>
<reference evidence="2" key="2">
    <citation type="submission" date="2025-09" db="UniProtKB">
        <authorList>
            <consortium name="Ensembl"/>
        </authorList>
    </citation>
    <scope>IDENTIFICATION</scope>
</reference>
<dbReference type="InParanoid" id="A0A7N8Y4G0"/>
<name>A0A7N8Y4G0_9TELE</name>
<dbReference type="InterPro" id="IPR057051">
    <property type="entry name" value="PARP14_RPM_1"/>
</dbReference>
<dbReference type="AlphaFoldDB" id="A0A7N8Y4G0"/>
<feature type="domain" description="PAR14-like first RRM" evidence="1">
    <location>
        <begin position="8"/>
        <end position="84"/>
    </location>
</feature>
<evidence type="ECO:0000259" key="1">
    <source>
        <dbReference type="Pfam" id="PF23222"/>
    </source>
</evidence>
<organism evidence="2 3">
    <name type="scientific">Mastacembelus armatus</name>
    <name type="common">zig-zag eel</name>
    <dbReference type="NCBI Taxonomy" id="205130"/>
    <lineage>
        <taxon>Eukaryota</taxon>
        <taxon>Metazoa</taxon>
        <taxon>Chordata</taxon>
        <taxon>Craniata</taxon>
        <taxon>Vertebrata</taxon>
        <taxon>Euteleostomi</taxon>
        <taxon>Actinopterygii</taxon>
        <taxon>Neopterygii</taxon>
        <taxon>Teleostei</taxon>
        <taxon>Neoteleostei</taxon>
        <taxon>Acanthomorphata</taxon>
        <taxon>Anabantaria</taxon>
        <taxon>Synbranchiformes</taxon>
        <taxon>Mastacembelidae</taxon>
        <taxon>Mastacembelus</taxon>
    </lineage>
</organism>
<proteinExistence type="predicted"/>
<reference evidence="2" key="1">
    <citation type="submission" date="2025-08" db="UniProtKB">
        <authorList>
            <consortium name="Ensembl"/>
        </authorList>
    </citation>
    <scope>IDENTIFICATION</scope>
</reference>
<dbReference type="Proteomes" id="UP000261640">
    <property type="component" value="Unplaced"/>
</dbReference>
<dbReference type="Ensembl" id="ENSMAMT00000053987.1">
    <property type="protein sequence ID" value="ENSMAMP00000057900.1"/>
    <property type="gene ID" value="ENSMAMG00000024318.1"/>
</dbReference>
<dbReference type="GeneTree" id="ENSGT00940000154311"/>
<sequence>METECPPVTVKGDWDPSQSKTVKNKLQLYFQSRKKSGGGDCRVEVEDGAPRAAVYFKRQDVRDNVLAKENHEITLGNQSVRLRLSSAAVSKTPKTEADFSIRPYGRSWSSLSHLY</sequence>
<evidence type="ECO:0000313" key="2">
    <source>
        <dbReference type="Ensembl" id="ENSMAMP00000057900.1"/>
    </source>
</evidence>
<protein>
    <recommendedName>
        <fullName evidence="1">PAR14-like first RRM domain-containing protein</fullName>
    </recommendedName>
</protein>
<evidence type="ECO:0000313" key="3">
    <source>
        <dbReference type="Proteomes" id="UP000261640"/>
    </source>
</evidence>
<accession>A0A7N8Y4G0</accession>
<keyword evidence="3" id="KW-1185">Reference proteome</keyword>
<dbReference type="Gene3D" id="3.30.70.330">
    <property type="match status" value="1"/>
</dbReference>